<reference evidence="2" key="2">
    <citation type="submission" date="2023-11" db="UniProtKB">
        <authorList>
            <consortium name="WormBaseParasite"/>
        </authorList>
    </citation>
    <scope>IDENTIFICATION</scope>
</reference>
<proteinExistence type="predicted"/>
<protein>
    <submittedName>
        <fullName evidence="2">Uncharacterized protein</fullName>
    </submittedName>
</protein>
<accession>A0AA85F972</accession>
<keyword evidence="1" id="KW-1185">Reference proteome</keyword>
<sequence length="140" mass="16500">MHIHLYIQSLIHKIMKQIIKIITFLVLCSMTEFMPIGQSYSLKQFDPDNEALINEYFSSEKVDEAAEHCLRLIGSKTIISQNNPNYNNHYNNDENALSYTARKLKWRHCILKELDRINRGLFSWNIGSLFNYNKNMNTVK</sequence>
<dbReference type="AlphaFoldDB" id="A0AA85F972"/>
<evidence type="ECO:0000313" key="2">
    <source>
        <dbReference type="WBParaSite" id="SRDH1_41230.1"/>
    </source>
</evidence>
<name>A0AA85F972_9TREM</name>
<dbReference type="WBParaSite" id="SRDH1_41230.1">
    <property type="protein sequence ID" value="SRDH1_41230.1"/>
    <property type="gene ID" value="SRDH1_41230"/>
</dbReference>
<dbReference type="Proteomes" id="UP000050792">
    <property type="component" value="Unassembled WGS sequence"/>
</dbReference>
<organism evidence="1 2">
    <name type="scientific">Schistosoma rodhaini</name>
    <dbReference type="NCBI Taxonomy" id="6188"/>
    <lineage>
        <taxon>Eukaryota</taxon>
        <taxon>Metazoa</taxon>
        <taxon>Spiralia</taxon>
        <taxon>Lophotrochozoa</taxon>
        <taxon>Platyhelminthes</taxon>
        <taxon>Trematoda</taxon>
        <taxon>Digenea</taxon>
        <taxon>Strigeidida</taxon>
        <taxon>Schistosomatoidea</taxon>
        <taxon>Schistosomatidae</taxon>
        <taxon>Schistosoma</taxon>
    </lineage>
</organism>
<evidence type="ECO:0000313" key="1">
    <source>
        <dbReference type="Proteomes" id="UP000050792"/>
    </source>
</evidence>
<reference evidence="1" key="1">
    <citation type="submission" date="2022-06" db="EMBL/GenBank/DDBJ databases">
        <authorList>
            <person name="Berger JAMES D."/>
            <person name="Berger JAMES D."/>
        </authorList>
    </citation>
    <scope>NUCLEOTIDE SEQUENCE [LARGE SCALE GENOMIC DNA]</scope>
</reference>